<dbReference type="SUPFAM" id="SSF160631">
    <property type="entry name" value="SMI1/KNR4-like"/>
    <property type="match status" value="1"/>
</dbReference>
<sequence length="369" mass="42877">MGRYYGLNAKTEEEFNANLENLVKAIKKNKHKLSNIKDFDDFFSFISGFKNDADYRNPIWIDEEKIVTSAEIDLLRSHNYPEDYIEWCQKYGQYSIGLGIQLSSVSDVLDNISEEYYALQVKNKYMYFATDGSGNDFAFDTADNGKQIRIFYHDAAITSESIPDIYSEFYYFYFNDETNEYENPEELDISLIFDEKGEYIQDSVYIKDYLKTEEASKIAGNKGFLSFLIENTIEGLDAVVNYYCYDIENLALSYQERGNLDHAFSLYDTTIEANTQKALAYNNRAYKLRTAGFTEKSMDYIDKALDLEPEVGLYHGTKAEILFDMGSEERFFQSLELALKFGMDKILIDDAMIEKYKNDSRFNGILSRY</sequence>
<proteinExistence type="predicted"/>
<dbReference type="STRING" id="373672.SAMN05421785_101717"/>
<accession>A0A1N7KTB9</accession>
<dbReference type="AlphaFoldDB" id="A0A1N7KTB9"/>
<reference evidence="1 2" key="1">
    <citation type="submission" date="2017-01" db="EMBL/GenBank/DDBJ databases">
        <authorList>
            <person name="Mah S.A."/>
            <person name="Swanson W.J."/>
            <person name="Moy G.W."/>
            <person name="Vacquier V.D."/>
        </authorList>
    </citation>
    <scope>NUCLEOTIDE SEQUENCE [LARGE SCALE GENOMIC DNA]</scope>
    <source>
        <strain evidence="1 2">DSM 18014</strain>
    </source>
</reference>
<evidence type="ECO:0000313" key="2">
    <source>
        <dbReference type="Proteomes" id="UP000185781"/>
    </source>
</evidence>
<organism evidence="1 2">
    <name type="scientific">Chryseobacterium gambrini</name>
    <dbReference type="NCBI Taxonomy" id="373672"/>
    <lineage>
        <taxon>Bacteria</taxon>
        <taxon>Pseudomonadati</taxon>
        <taxon>Bacteroidota</taxon>
        <taxon>Flavobacteriia</taxon>
        <taxon>Flavobacteriales</taxon>
        <taxon>Weeksellaceae</taxon>
        <taxon>Chryseobacterium group</taxon>
        <taxon>Chryseobacterium</taxon>
    </lineage>
</organism>
<gene>
    <name evidence="1" type="ORF">SAMN05421785_101717</name>
</gene>
<dbReference type="SUPFAM" id="SSF48452">
    <property type="entry name" value="TPR-like"/>
    <property type="match status" value="1"/>
</dbReference>
<dbReference type="EMBL" id="FTOV01000001">
    <property type="protein sequence ID" value="SIS64805.1"/>
    <property type="molecule type" value="Genomic_DNA"/>
</dbReference>
<dbReference type="OrthoDB" id="5469953at2"/>
<dbReference type="InterPro" id="IPR037883">
    <property type="entry name" value="Knr4/Smi1-like_sf"/>
</dbReference>
<name>A0A1N7KTB9_9FLAO</name>
<dbReference type="Gene3D" id="1.25.40.10">
    <property type="entry name" value="Tetratricopeptide repeat domain"/>
    <property type="match status" value="1"/>
</dbReference>
<dbReference type="RefSeq" id="WP_076390515.1">
    <property type="nucleotide sequence ID" value="NZ_FTOV01000001.1"/>
</dbReference>
<dbReference type="InterPro" id="IPR011990">
    <property type="entry name" value="TPR-like_helical_dom_sf"/>
</dbReference>
<protein>
    <submittedName>
        <fullName evidence="1">Uncharacterized protein</fullName>
    </submittedName>
</protein>
<dbReference type="Proteomes" id="UP000185781">
    <property type="component" value="Unassembled WGS sequence"/>
</dbReference>
<evidence type="ECO:0000313" key="1">
    <source>
        <dbReference type="EMBL" id="SIS64805.1"/>
    </source>
</evidence>